<comment type="caution">
    <text evidence="1">The sequence shown here is derived from an EMBL/GenBank/DDBJ whole genome shotgun (WGS) entry which is preliminary data.</text>
</comment>
<dbReference type="EMBL" id="PDCK01000045">
    <property type="protein sequence ID" value="PRQ17930.1"/>
    <property type="molecule type" value="Genomic_DNA"/>
</dbReference>
<name>A0A2P6P7N1_ROSCH</name>
<protein>
    <submittedName>
        <fullName evidence="1">Uncharacterized protein</fullName>
    </submittedName>
</protein>
<sequence>MIDDELARSVGLRLGAKEASVTVMKSFWGPTSQCLDTPQVPFPPWRC</sequence>
<keyword evidence="2" id="KW-1185">Reference proteome</keyword>
<reference evidence="1 2" key="1">
    <citation type="journal article" date="2018" name="Nat. Genet.">
        <title>The Rosa genome provides new insights in the design of modern roses.</title>
        <authorList>
            <person name="Bendahmane M."/>
        </authorList>
    </citation>
    <scope>NUCLEOTIDE SEQUENCE [LARGE SCALE GENOMIC DNA]</scope>
    <source>
        <strain evidence="2">cv. Old Blush</strain>
    </source>
</reference>
<dbReference type="Gramene" id="PRQ17930">
    <property type="protein sequence ID" value="PRQ17930"/>
    <property type="gene ID" value="RchiOBHm_Chr7g0200331"/>
</dbReference>
<evidence type="ECO:0000313" key="2">
    <source>
        <dbReference type="Proteomes" id="UP000238479"/>
    </source>
</evidence>
<organism evidence="1 2">
    <name type="scientific">Rosa chinensis</name>
    <name type="common">China rose</name>
    <dbReference type="NCBI Taxonomy" id="74649"/>
    <lineage>
        <taxon>Eukaryota</taxon>
        <taxon>Viridiplantae</taxon>
        <taxon>Streptophyta</taxon>
        <taxon>Embryophyta</taxon>
        <taxon>Tracheophyta</taxon>
        <taxon>Spermatophyta</taxon>
        <taxon>Magnoliopsida</taxon>
        <taxon>eudicotyledons</taxon>
        <taxon>Gunneridae</taxon>
        <taxon>Pentapetalae</taxon>
        <taxon>rosids</taxon>
        <taxon>fabids</taxon>
        <taxon>Rosales</taxon>
        <taxon>Rosaceae</taxon>
        <taxon>Rosoideae</taxon>
        <taxon>Rosoideae incertae sedis</taxon>
        <taxon>Rosa</taxon>
    </lineage>
</organism>
<accession>A0A2P6P7N1</accession>
<evidence type="ECO:0000313" key="1">
    <source>
        <dbReference type="EMBL" id="PRQ17930.1"/>
    </source>
</evidence>
<dbReference type="Proteomes" id="UP000238479">
    <property type="component" value="Chromosome 7"/>
</dbReference>
<gene>
    <name evidence="1" type="ORF">RchiOBHm_Chr7g0200331</name>
</gene>
<dbReference type="AlphaFoldDB" id="A0A2P6P7N1"/>
<proteinExistence type="predicted"/>